<feature type="transmembrane region" description="Helical" evidence="8">
    <location>
        <begin position="142"/>
        <end position="162"/>
    </location>
</feature>
<dbReference type="Pfam" id="PF01699">
    <property type="entry name" value="Na_Ca_ex"/>
    <property type="match status" value="1"/>
</dbReference>
<organism evidence="10 11">
    <name type="scientific">Gibberella intermedia</name>
    <name type="common">Bulb rot disease fungus</name>
    <name type="synonym">Fusarium proliferatum</name>
    <dbReference type="NCBI Taxonomy" id="948311"/>
    <lineage>
        <taxon>Eukaryota</taxon>
        <taxon>Fungi</taxon>
        <taxon>Dikarya</taxon>
        <taxon>Ascomycota</taxon>
        <taxon>Pezizomycotina</taxon>
        <taxon>Sordariomycetes</taxon>
        <taxon>Hypocreomycetidae</taxon>
        <taxon>Hypocreales</taxon>
        <taxon>Nectriaceae</taxon>
        <taxon>Fusarium</taxon>
        <taxon>Fusarium fujikuroi species complex</taxon>
    </lineage>
</organism>
<evidence type="ECO:0000256" key="2">
    <source>
        <dbReference type="ARBA" id="ARBA00008170"/>
    </source>
</evidence>
<evidence type="ECO:0000256" key="5">
    <source>
        <dbReference type="ARBA" id="ARBA00022989"/>
    </source>
</evidence>
<evidence type="ECO:0000256" key="8">
    <source>
        <dbReference type="SAM" id="Phobius"/>
    </source>
</evidence>
<dbReference type="GO" id="GO:0000329">
    <property type="term" value="C:fungal-type vacuole membrane"/>
    <property type="evidence" value="ECO:0007669"/>
    <property type="project" value="TreeGrafter"/>
</dbReference>
<reference evidence="10 11" key="1">
    <citation type="submission" date="2017-12" db="EMBL/GenBank/DDBJ databases">
        <title>Genome sequence of the mycotoxigenic crop pathogen Fusarium proliferatum, strain ITEM 2341 from Date Palm.</title>
        <authorList>
            <person name="Almiman B.F."/>
            <person name="Shittu T.A."/>
            <person name="Muthumeenakshi S."/>
            <person name="Baroncelli R."/>
            <person name="Sreenivasaprasada S."/>
        </authorList>
    </citation>
    <scope>NUCLEOTIDE SEQUENCE [LARGE SCALE GENOMIC DNA]</scope>
    <source>
        <strain evidence="10 11">ITEM 2341</strain>
    </source>
</reference>
<accession>A0A365MW93</accession>
<dbReference type="AlphaFoldDB" id="A0A365MW93"/>
<dbReference type="Proteomes" id="UP000251714">
    <property type="component" value="Unassembled WGS sequence"/>
</dbReference>
<proteinExistence type="inferred from homology"/>
<dbReference type="GO" id="GO:0012505">
    <property type="term" value="C:endomembrane system"/>
    <property type="evidence" value="ECO:0007669"/>
    <property type="project" value="UniProtKB-SubCell"/>
</dbReference>
<sequence length="166" mass="17554">MTGRGVQEPTLEPITAVAVLVVTAVLVTRYTDCLVDGINGLATTSGISRGFIGLILIPFVANAAGHVTTVTFAFRDKMEHAMSVAFGSSIQTDLLVAPFLVILRSSVLTFSDMTTAVQTVAFAVSVTYTIKDGKSKYLEGAMLMGLYIIVALAFHVTLSGIMDTSK</sequence>
<feature type="transmembrane region" description="Helical" evidence="8">
    <location>
        <begin position="81"/>
        <end position="103"/>
    </location>
</feature>
<evidence type="ECO:0000313" key="10">
    <source>
        <dbReference type="EMBL" id="RBA12817.1"/>
    </source>
</evidence>
<comment type="subcellular location">
    <subcellularLocation>
        <location evidence="1">Endomembrane system</location>
        <topology evidence="1">Multi-pass membrane protein</topology>
    </subcellularLocation>
</comment>
<evidence type="ECO:0000256" key="1">
    <source>
        <dbReference type="ARBA" id="ARBA00004127"/>
    </source>
</evidence>
<comment type="similarity">
    <text evidence="2">Belongs to the Ca(2+):cation antiporter (CaCA) (TC 2.A.19) family.</text>
</comment>
<comment type="caution">
    <text evidence="10">The sequence shown here is derived from an EMBL/GenBank/DDBJ whole genome shotgun (WGS) entry which is preliminary data.</text>
</comment>
<keyword evidence="6" id="KW-0406">Ion transport</keyword>
<feature type="transmembrane region" description="Helical" evidence="8">
    <location>
        <begin position="51"/>
        <end position="74"/>
    </location>
</feature>
<keyword evidence="7 8" id="KW-0472">Membrane</keyword>
<dbReference type="GO" id="GO:0006874">
    <property type="term" value="P:intracellular calcium ion homeostasis"/>
    <property type="evidence" value="ECO:0007669"/>
    <property type="project" value="TreeGrafter"/>
</dbReference>
<keyword evidence="4 8" id="KW-0812">Transmembrane</keyword>
<evidence type="ECO:0000256" key="3">
    <source>
        <dbReference type="ARBA" id="ARBA00022448"/>
    </source>
</evidence>
<feature type="transmembrane region" description="Helical" evidence="8">
    <location>
        <begin position="12"/>
        <end position="31"/>
    </location>
</feature>
<protein>
    <submittedName>
        <fullName evidence="10">Ca2+:H+ antiporter</fullName>
    </submittedName>
</protein>
<evidence type="ECO:0000256" key="7">
    <source>
        <dbReference type="ARBA" id="ARBA00023136"/>
    </source>
</evidence>
<evidence type="ECO:0000256" key="6">
    <source>
        <dbReference type="ARBA" id="ARBA00023065"/>
    </source>
</evidence>
<dbReference type="GO" id="GO:0015369">
    <property type="term" value="F:calcium:proton antiporter activity"/>
    <property type="evidence" value="ECO:0007669"/>
    <property type="project" value="TreeGrafter"/>
</dbReference>
<dbReference type="EMBL" id="PKMI01000037">
    <property type="protein sequence ID" value="RBA12817.1"/>
    <property type="molecule type" value="Genomic_DNA"/>
</dbReference>
<name>A0A365MW93_GIBIN</name>
<evidence type="ECO:0000313" key="11">
    <source>
        <dbReference type="Proteomes" id="UP000251714"/>
    </source>
</evidence>
<evidence type="ECO:0000259" key="9">
    <source>
        <dbReference type="Pfam" id="PF01699"/>
    </source>
</evidence>
<feature type="domain" description="Sodium/calcium exchanger membrane region" evidence="9">
    <location>
        <begin position="16"/>
        <end position="153"/>
    </location>
</feature>
<dbReference type="InterPro" id="IPR004837">
    <property type="entry name" value="NaCa_Exmemb"/>
</dbReference>
<evidence type="ECO:0000256" key="4">
    <source>
        <dbReference type="ARBA" id="ARBA00022692"/>
    </source>
</evidence>
<keyword evidence="3" id="KW-0813">Transport</keyword>
<dbReference type="PANTHER" id="PTHR31503">
    <property type="entry name" value="VACUOLAR CALCIUM ION TRANSPORTER"/>
    <property type="match status" value="1"/>
</dbReference>
<dbReference type="Gene3D" id="1.20.1420.30">
    <property type="entry name" value="NCX, central ion-binding region"/>
    <property type="match status" value="1"/>
</dbReference>
<dbReference type="PANTHER" id="PTHR31503:SF22">
    <property type="entry name" value="VACUOLAR CALCIUM ION TRANSPORTER"/>
    <property type="match status" value="1"/>
</dbReference>
<gene>
    <name evidence="10" type="ORF">FPRO05_14093</name>
</gene>
<keyword evidence="5 8" id="KW-1133">Transmembrane helix</keyword>
<dbReference type="InterPro" id="IPR044880">
    <property type="entry name" value="NCX_ion-bd_dom_sf"/>
</dbReference>
<dbReference type="InterPro" id="IPR004713">
    <property type="entry name" value="CaH_exchang"/>
</dbReference>